<dbReference type="AlphaFoldDB" id="A0A645AKK2"/>
<evidence type="ECO:0000259" key="1">
    <source>
        <dbReference type="PROSITE" id="PS50883"/>
    </source>
</evidence>
<name>A0A645AKK2_9ZZZZ</name>
<dbReference type="InterPro" id="IPR035919">
    <property type="entry name" value="EAL_sf"/>
</dbReference>
<evidence type="ECO:0000313" key="2">
    <source>
        <dbReference type="EMBL" id="MPM53466.1"/>
    </source>
</evidence>
<reference evidence="2" key="1">
    <citation type="submission" date="2019-08" db="EMBL/GenBank/DDBJ databases">
        <authorList>
            <person name="Kucharzyk K."/>
            <person name="Murdoch R.W."/>
            <person name="Higgins S."/>
            <person name="Loffler F."/>
        </authorList>
    </citation>
    <scope>NUCLEOTIDE SEQUENCE</scope>
</reference>
<dbReference type="CDD" id="cd01948">
    <property type="entry name" value="EAL"/>
    <property type="match status" value="1"/>
</dbReference>
<dbReference type="PANTHER" id="PTHR33121:SF70">
    <property type="entry name" value="SIGNALING PROTEIN YKOW"/>
    <property type="match status" value="1"/>
</dbReference>
<dbReference type="SMART" id="SM00052">
    <property type="entry name" value="EAL"/>
    <property type="match status" value="1"/>
</dbReference>
<dbReference type="Pfam" id="PF00563">
    <property type="entry name" value="EAL"/>
    <property type="match status" value="1"/>
</dbReference>
<dbReference type="SUPFAM" id="SSF141868">
    <property type="entry name" value="EAL domain-like"/>
    <property type="match status" value="1"/>
</dbReference>
<dbReference type="GO" id="GO:0071111">
    <property type="term" value="F:cyclic-guanylate-specific phosphodiesterase activity"/>
    <property type="evidence" value="ECO:0007669"/>
    <property type="project" value="InterPro"/>
</dbReference>
<dbReference type="InterPro" id="IPR050706">
    <property type="entry name" value="Cyclic-di-GMP_PDE-like"/>
</dbReference>
<dbReference type="PANTHER" id="PTHR33121">
    <property type="entry name" value="CYCLIC DI-GMP PHOSPHODIESTERASE PDEF"/>
    <property type="match status" value="1"/>
</dbReference>
<feature type="domain" description="EAL" evidence="1">
    <location>
        <begin position="1"/>
        <end position="248"/>
    </location>
</feature>
<dbReference type="InterPro" id="IPR001633">
    <property type="entry name" value="EAL_dom"/>
</dbReference>
<protein>
    <submittedName>
        <fullName evidence="2">Phytochrome-like protein cph2</fullName>
    </submittedName>
</protein>
<sequence length="248" mass="27958">MAETKKTSARGTRLRTIELWYKPVFDVHLNMAIDFYGKIQINDKSIGIMQPEIFVPVAEKSNQICELEKWAVEEACDAMKRCAERDADINSVILWTSLKHLKKKTFLPAMQKILKEKEVSSEKFCFYITENILPADAAVIAENIKAVRDAGFEIAIDDFGVEYSSLTNLGQYDVDYIGIHGSLVTDILTDERTQNMIQGIIDFCKKLNTRVMVGGIDSPEKAEMLKKMGVDRLAGSLYGDFIKEKSIG</sequence>
<dbReference type="EMBL" id="VSSQ01014352">
    <property type="protein sequence ID" value="MPM53466.1"/>
    <property type="molecule type" value="Genomic_DNA"/>
</dbReference>
<proteinExistence type="predicted"/>
<gene>
    <name evidence="2" type="primary">cph2_8</name>
    <name evidence="2" type="ORF">SDC9_100234</name>
</gene>
<organism evidence="2">
    <name type="scientific">bioreactor metagenome</name>
    <dbReference type="NCBI Taxonomy" id="1076179"/>
    <lineage>
        <taxon>unclassified sequences</taxon>
        <taxon>metagenomes</taxon>
        <taxon>ecological metagenomes</taxon>
    </lineage>
</organism>
<accession>A0A645AKK2</accession>
<comment type="caution">
    <text evidence="2">The sequence shown here is derived from an EMBL/GenBank/DDBJ whole genome shotgun (WGS) entry which is preliminary data.</text>
</comment>
<dbReference type="Gene3D" id="3.20.20.450">
    <property type="entry name" value="EAL domain"/>
    <property type="match status" value="1"/>
</dbReference>
<dbReference type="PROSITE" id="PS50883">
    <property type="entry name" value="EAL"/>
    <property type="match status" value="1"/>
</dbReference>